<evidence type="ECO:0000313" key="1">
    <source>
        <dbReference type="EMBL" id="KAF1798945.1"/>
    </source>
</evidence>
<proteinExistence type="predicted"/>
<evidence type="ECO:0000313" key="2">
    <source>
        <dbReference type="Proteomes" id="UP000469890"/>
    </source>
</evidence>
<dbReference type="Proteomes" id="UP000469890">
    <property type="component" value="Unassembled WGS sequence"/>
</dbReference>
<dbReference type="EMBL" id="JAAECE010000007">
    <property type="protein sequence ID" value="KAF1798945.1"/>
    <property type="molecule type" value="Genomic_DNA"/>
</dbReference>
<dbReference type="AlphaFoldDB" id="A0A8H4BB46"/>
<name>A0A8H4BB46_MUCCL</name>
<comment type="caution">
    <text evidence="1">The sequence shown here is derived from an EMBL/GenBank/DDBJ whole genome shotgun (WGS) entry which is preliminary data.</text>
</comment>
<sequence length="111" mass="12527">MSTSIFMSFFTPTQNKAYILETPCCHFAANCFMLTKQSINQFIDSSGNNALDTLIAFAHFLMSGQQSIISNDPWEDLTITKLYLIAMEMVKNDRNEENDKVEALGTICQTI</sequence>
<accession>A0A8H4BB46</accession>
<organism evidence="1 2">
    <name type="scientific">Mucor circinelloides f. lusitanicus</name>
    <name type="common">Mucor racemosus var. lusitanicus</name>
    <dbReference type="NCBI Taxonomy" id="29924"/>
    <lineage>
        <taxon>Eukaryota</taxon>
        <taxon>Fungi</taxon>
        <taxon>Fungi incertae sedis</taxon>
        <taxon>Mucoromycota</taxon>
        <taxon>Mucoromycotina</taxon>
        <taxon>Mucoromycetes</taxon>
        <taxon>Mucorales</taxon>
        <taxon>Mucorineae</taxon>
        <taxon>Mucoraceae</taxon>
        <taxon>Mucor</taxon>
    </lineage>
</organism>
<reference evidence="1 2" key="1">
    <citation type="submission" date="2019-09" db="EMBL/GenBank/DDBJ databases">
        <authorList>
            <consortium name="DOE Joint Genome Institute"/>
            <person name="Mondo S.J."/>
            <person name="Navarro-Mendoza M.I."/>
            <person name="Perez-Arques C."/>
            <person name="Panchal S."/>
            <person name="Nicolas F.E."/>
            <person name="Ganguly P."/>
            <person name="Pangilinan J."/>
            <person name="Grigoriev I."/>
            <person name="Heitman J."/>
            <person name="Sanya K."/>
            <person name="Garre V."/>
        </authorList>
    </citation>
    <scope>NUCLEOTIDE SEQUENCE [LARGE SCALE GENOMIC DNA]</scope>
    <source>
        <strain evidence="1 2">MU402</strain>
    </source>
</reference>
<protein>
    <submittedName>
        <fullName evidence="1">Uncharacterized protein</fullName>
    </submittedName>
</protein>
<gene>
    <name evidence="1" type="ORF">FB192DRAFT_1394162</name>
</gene>